<sequence>MILHLLLWSILSLTSIVAQQYLPFVSPPDYNVFTNVDDSYVYVALPTTLQFGGIDFNDAYCGLIRWTTYGAGIGFSLNGTFYEKHPLSNNASLAVNIDCDGAISGWSNVVYRIDSAMVPVCNFSCGNGTCVANNVCRCFDGWTGDHCDQVFCTPPCLRGICTLNNNCVCDPGWTGSRCRTDINECTYVACDQFCNNTEGSYACYCGPGYEILSDNSTCRDIDECETGSNNCTHFCNNTLGSYTCSCIDGYTMTEYGLCLDIDECYLNISGCDHSCANTNGSYYCECRSGFRLHVNGHYCEDIDECDTDANSCSQICINTEGSYDCSCNNGYEKRFKYFCFDIDECENPSICSGDHQVCQNTLGGYTCSCKEGFEYGRDGMTCE</sequence>
<feature type="signal peptide" evidence="9">
    <location>
        <begin position="1"/>
        <end position="18"/>
    </location>
</feature>
<dbReference type="InterPro" id="IPR000742">
    <property type="entry name" value="EGF"/>
</dbReference>
<dbReference type="Pfam" id="PF12662">
    <property type="entry name" value="cEGF"/>
    <property type="match status" value="1"/>
</dbReference>
<dbReference type="InterPro" id="IPR049883">
    <property type="entry name" value="NOTCH1_EGF-like"/>
</dbReference>
<dbReference type="InParanoid" id="A0A1X7SXK6"/>
<keyword evidence="3 8" id="KW-0245">EGF-like domain</keyword>
<evidence type="ECO:0000256" key="2">
    <source>
        <dbReference type="ARBA" id="ARBA00022525"/>
    </source>
</evidence>
<dbReference type="PROSITE" id="PS00022">
    <property type="entry name" value="EGF_1"/>
    <property type="match status" value="1"/>
</dbReference>
<protein>
    <recommendedName>
        <fullName evidence="10">EGF-like domain-containing protein</fullName>
    </recommendedName>
</protein>
<feature type="domain" description="EGF-like" evidence="10">
    <location>
        <begin position="341"/>
        <end position="379"/>
    </location>
</feature>
<dbReference type="InterPro" id="IPR052080">
    <property type="entry name" value="vWF_C/EGF_Fibrillin"/>
</dbReference>
<dbReference type="PANTHER" id="PTHR47333">
    <property type="entry name" value="VON WILLEBRAND FACTOR C AND EGF DOMAIN-CONTAINING PROTEIN"/>
    <property type="match status" value="1"/>
</dbReference>
<feature type="chain" id="PRO_5012598086" description="EGF-like domain-containing protein" evidence="9">
    <location>
        <begin position="19"/>
        <end position="383"/>
    </location>
</feature>
<dbReference type="SMART" id="SM00179">
    <property type="entry name" value="EGF_CA"/>
    <property type="match status" value="5"/>
</dbReference>
<evidence type="ECO:0000259" key="10">
    <source>
        <dbReference type="PROSITE" id="PS50026"/>
    </source>
</evidence>
<organism evidence="11">
    <name type="scientific">Amphimedon queenslandica</name>
    <name type="common">Sponge</name>
    <dbReference type="NCBI Taxonomy" id="400682"/>
    <lineage>
        <taxon>Eukaryota</taxon>
        <taxon>Metazoa</taxon>
        <taxon>Porifera</taxon>
        <taxon>Demospongiae</taxon>
        <taxon>Heteroscleromorpha</taxon>
        <taxon>Haplosclerida</taxon>
        <taxon>Niphatidae</taxon>
        <taxon>Amphimedon</taxon>
    </lineage>
</organism>
<keyword evidence="7" id="KW-0325">Glycoprotein</keyword>
<dbReference type="CDD" id="cd00054">
    <property type="entry name" value="EGF_CA"/>
    <property type="match status" value="1"/>
</dbReference>
<dbReference type="GO" id="GO:0005576">
    <property type="term" value="C:extracellular region"/>
    <property type="evidence" value="ECO:0007669"/>
    <property type="project" value="UniProtKB-SubCell"/>
</dbReference>
<evidence type="ECO:0000256" key="1">
    <source>
        <dbReference type="ARBA" id="ARBA00004613"/>
    </source>
</evidence>
<keyword evidence="4 9" id="KW-0732">Signal</keyword>
<comment type="caution">
    <text evidence="8">Lacks conserved residue(s) required for the propagation of feature annotation.</text>
</comment>
<dbReference type="InterPro" id="IPR000152">
    <property type="entry name" value="EGF-type_Asp/Asn_hydroxyl_site"/>
</dbReference>
<dbReference type="PANTHER" id="PTHR47333:SF4">
    <property type="entry name" value="EGF-LIKE DOMAIN-CONTAINING PROTEIN"/>
    <property type="match status" value="1"/>
</dbReference>
<evidence type="ECO:0000256" key="3">
    <source>
        <dbReference type="ARBA" id="ARBA00022536"/>
    </source>
</evidence>
<dbReference type="PROSITE" id="PS01187">
    <property type="entry name" value="EGF_CA"/>
    <property type="match status" value="1"/>
</dbReference>
<name>A0A1X7SXK6_AMPQE</name>
<dbReference type="InterPro" id="IPR009030">
    <property type="entry name" value="Growth_fac_rcpt_cys_sf"/>
</dbReference>
<dbReference type="InterPro" id="IPR018097">
    <property type="entry name" value="EGF_Ca-bd_CS"/>
</dbReference>
<keyword evidence="5" id="KW-0677">Repeat</keyword>
<evidence type="ECO:0000256" key="9">
    <source>
        <dbReference type="SAM" id="SignalP"/>
    </source>
</evidence>
<dbReference type="STRING" id="400682.A0A1X7SXK6"/>
<comment type="subcellular location">
    <subcellularLocation>
        <location evidence="1">Secreted</location>
    </subcellularLocation>
</comment>
<keyword evidence="2" id="KW-0964">Secreted</keyword>
<evidence type="ECO:0000256" key="6">
    <source>
        <dbReference type="ARBA" id="ARBA00023157"/>
    </source>
</evidence>
<evidence type="ECO:0000256" key="5">
    <source>
        <dbReference type="ARBA" id="ARBA00022737"/>
    </source>
</evidence>
<dbReference type="OrthoDB" id="10060424at2759"/>
<dbReference type="PROSITE" id="PS01186">
    <property type="entry name" value="EGF_2"/>
    <property type="match status" value="4"/>
</dbReference>
<dbReference type="AlphaFoldDB" id="A0A1X7SXK6"/>
<evidence type="ECO:0000256" key="4">
    <source>
        <dbReference type="ARBA" id="ARBA00022729"/>
    </source>
</evidence>
<dbReference type="FunFam" id="2.10.25.10:FF:000014">
    <property type="entry name" value="Latent-transforming growth factor beta-binding protein 3"/>
    <property type="match status" value="1"/>
</dbReference>
<evidence type="ECO:0000256" key="7">
    <source>
        <dbReference type="ARBA" id="ARBA00023180"/>
    </source>
</evidence>
<dbReference type="FunFam" id="2.10.25.10:FF:000038">
    <property type="entry name" value="Fibrillin 2"/>
    <property type="match status" value="1"/>
</dbReference>
<dbReference type="PROSITE" id="PS50026">
    <property type="entry name" value="EGF_3"/>
    <property type="match status" value="3"/>
</dbReference>
<feature type="domain" description="EGF-like" evidence="10">
    <location>
        <begin position="148"/>
        <end position="179"/>
    </location>
</feature>
<dbReference type="Pfam" id="PF12661">
    <property type="entry name" value="hEGF"/>
    <property type="match status" value="1"/>
</dbReference>
<dbReference type="Pfam" id="PF07645">
    <property type="entry name" value="EGF_CA"/>
    <property type="match status" value="3"/>
</dbReference>
<feature type="disulfide bond" evidence="8">
    <location>
        <begin position="169"/>
        <end position="178"/>
    </location>
</feature>
<dbReference type="Gene3D" id="2.10.25.10">
    <property type="entry name" value="Laminin"/>
    <property type="match status" value="7"/>
</dbReference>
<dbReference type="EnsemblMetazoa" id="Aqu2.1.06693_001">
    <property type="protein sequence ID" value="Aqu2.1.06693_001"/>
    <property type="gene ID" value="Aqu2.1.06693"/>
</dbReference>
<evidence type="ECO:0000313" key="11">
    <source>
        <dbReference type="EnsemblMetazoa" id="Aqu2.1.06693_001"/>
    </source>
</evidence>
<proteinExistence type="predicted"/>
<dbReference type="InterPro" id="IPR026823">
    <property type="entry name" value="cEGF"/>
</dbReference>
<dbReference type="FunFam" id="2.10.25.10:FF:000240">
    <property type="entry name" value="Vitamin K-dependent protein S"/>
    <property type="match status" value="2"/>
</dbReference>
<accession>A0A1X7SXK6</accession>
<reference evidence="11" key="1">
    <citation type="submission" date="2017-05" db="UniProtKB">
        <authorList>
            <consortium name="EnsemblMetazoa"/>
        </authorList>
    </citation>
    <scope>IDENTIFICATION</scope>
</reference>
<dbReference type="PROSITE" id="PS00010">
    <property type="entry name" value="ASX_HYDROXYL"/>
    <property type="match status" value="4"/>
</dbReference>
<dbReference type="SUPFAM" id="SSF57184">
    <property type="entry name" value="Growth factor receptor domain"/>
    <property type="match status" value="2"/>
</dbReference>
<dbReference type="GO" id="GO:0005509">
    <property type="term" value="F:calcium ion binding"/>
    <property type="evidence" value="ECO:0007669"/>
    <property type="project" value="InterPro"/>
</dbReference>
<dbReference type="SMART" id="SM00181">
    <property type="entry name" value="EGF"/>
    <property type="match status" value="7"/>
</dbReference>
<dbReference type="InterPro" id="IPR013032">
    <property type="entry name" value="EGF-like_CS"/>
</dbReference>
<feature type="domain" description="EGF-like" evidence="10">
    <location>
        <begin position="220"/>
        <end position="259"/>
    </location>
</feature>
<evidence type="ECO:0000256" key="8">
    <source>
        <dbReference type="PROSITE-ProRule" id="PRU00076"/>
    </source>
</evidence>
<keyword evidence="6 8" id="KW-1015">Disulfide bond</keyword>
<dbReference type="InterPro" id="IPR001881">
    <property type="entry name" value="EGF-like_Ca-bd_dom"/>
</dbReference>